<evidence type="ECO:0000256" key="1">
    <source>
        <dbReference type="ARBA" id="ARBA00022801"/>
    </source>
</evidence>
<evidence type="ECO:0000313" key="5">
    <source>
        <dbReference type="Proteomes" id="UP001491310"/>
    </source>
</evidence>
<dbReference type="InterPro" id="IPR005181">
    <property type="entry name" value="SASA"/>
</dbReference>
<protein>
    <recommendedName>
        <fullName evidence="3">Sialate O-acetylesterase domain-containing protein</fullName>
    </recommendedName>
</protein>
<dbReference type="Proteomes" id="UP001491310">
    <property type="component" value="Unassembled WGS sequence"/>
</dbReference>
<dbReference type="EMBL" id="JALJOT010000012">
    <property type="protein sequence ID" value="KAK9904704.1"/>
    <property type="molecule type" value="Genomic_DNA"/>
</dbReference>
<proteinExistence type="predicted"/>
<keyword evidence="1" id="KW-0378">Hydrolase</keyword>
<dbReference type="InterPro" id="IPR036514">
    <property type="entry name" value="SGNH_hydro_sf"/>
</dbReference>
<evidence type="ECO:0000313" key="4">
    <source>
        <dbReference type="EMBL" id="KAK9904704.1"/>
    </source>
</evidence>
<dbReference type="PANTHER" id="PTHR31988:SF19">
    <property type="entry name" value="9-O-ACETYL-N-ACETYLNEURAMINIC ACID DEACETYLASE-RELATED"/>
    <property type="match status" value="1"/>
</dbReference>
<name>A0ABR2YFT0_9CHLO</name>
<dbReference type="PANTHER" id="PTHR31988">
    <property type="entry name" value="ESTERASE, PUTATIVE (DUF303)-RELATED"/>
    <property type="match status" value="1"/>
</dbReference>
<evidence type="ECO:0000259" key="3">
    <source>
        <dbReference type="Pfam" id="PF03629"/>
    </source>
</evidence>
<reference evidence="4 5" key="1">
    <citation type="journal article" date="2024" name="Nat. Commun.">
        <title>Phylogenomics reveals the evolutionary origins of lichenization in chlorophyte algae.</title>
        <authorList>
            <person name="Puginier C."/>
            <person name="Libourel C."/>
            <person name="Otte J."/>
            <person name="Skaloud P."/>
            <person name="Haon M."/>
            <person name="Grisel S."/>
            <person name="Petersen M."/>
            <person name="Berrin J.G."/>
            <person name="Delaux P.M."/>
            <person name="Dal Grande F."/>
            <person name="Keller J."/>
        </authorList>
    </citation>
    <scope>NUCLEOTIDE SEQUENCE [LARGE SCALE GENOMIC DNA]</scope>
    <source>
        <strain evidence="4 5">SAG 216-7</strain>
    </source>
</reference>
<dbReference type="Gene3D" id="3.40.50.1110">
    <property type="entry name" value="SGNH hydrolase"/>
    <property type="match status" value="1"/>
</dbReference>
<feature type="domain" description="Sialate O-acetylesterase" evidence="3">
    <location>
        <begin position="1"/>
        <end position="235"/>
    </location>
</feature>
<dbReference type="SUPFAM" id="SSF52266">
    <property type="entry name" value="SGNH hydrolase"/>
    <property type="match status" value="1"/>
</dbReference>
<dbReference type="Pfam" id="PF03629">
    <property type="entry name" value="SASA"/>
    <property type="match status" value="1"/>
</dbReference>
<organism evidence="4 5">
    <name type="scientific">Coccomyxa subellipsoidea</name>
    <dbReference type="NCBI Taxonomy" id="248742"/>
    <lineage>
        <taxon>Eukaryota</taxon>
        <taxon>Viridiplantae</taxon>
        <taxon>Chlorophyta</taxon>
        <taxon>core chlorophytes</taxon>
        <taxon>Trebouxiophyceae</taxon>
        <taxon>Trebouxiophyceae incertae sedis</taxon>
        <taxon>Coccomyxaceae</taxon>
        <taxon>Coccomyxa</taxon>
    </lineage>
</organism>
<comment type="caution">
    <text evidence="4">The sequence shown here is derived from an EMBL/GenBank/DDBJ whole genome shotgun (WGS) entry which is preliminary data.</text>
</comment>
<sequence length="255" mass="27719">MAGRGGVENLANGTRAFDGKGPDTDPRVHCFNAAGRWVQAKEPMHADIDTTKVNGVGPGLIFAKELLSLQQSPGSQIGLVPCANGGSSIDEWLPGTVLFQQMVDRALRSIGSYPSTGAQVVRLKGLLWYQGESDTNSTEAVKSFPSKLTDVFTTFWKRIDSPQDFVIQQVQVTCRVMESTKYLEDLRSAQLEVGRAMRSPPVWTVDAKGLQLKADGMHLTREAQYILGTVLAEQHMAIITNTTSAAVPWKCVPVA</sequence>
<accession>A0ABR2YFT0</accession>
<evidence type="ECO:0000256" key="2">
    <source>
        <dbReference type="SAM" id="MobiDB-lite"/>
    </source>
</evidence>
<gene>
    <name evidence="4" type="ORF">WJX75_000867</name>
</gene>
<dbReference type="InterPro" id="IPR052940">
    <property type="entry name" value="Carb_Esterase_6"/>
</dbReference>
<keyword evidence="5" id="KW-1185">Reference proteome</keyword>
<feature type="region of interest" description="Disordered" evidence="2">
    <location>
        <begin position="1"/>
        <end position="25"/>
    </location>
</feature>